<dbReference type="KEGG" id="lpil:LIP_0853"/>
<keyword evidence="3" id="KW-1185">Reference proteome</keyword>
<sequence>MSDRGPSNAPNTRNPGRPPRKPARLDTFADDLHDLELSGGHEEIAEDLGVTDRKEARSLRKAGRGKK</sequence>
<protein>
    <recommendedName>
        <fullName evidence="4">DUF3606 domain-containing protein</fullName>
    </recommendedName>
</protein>
<proteinExistence type="predicted"/>
<evidence type="ECO:0000313" key="2">
    <source>
        <dbReference type="EMBL" id="BAS26710.1"/>
    </source>
</evidence>
<feature type="region of interest" description="Disordered" evidence="1">
    <location>
        <begin position="1"/>
        <end position="25"/>
    </location>
</feature>
<reference evidence="3" key="2">
    <citation type="journal article" date="2016" name="Int. J. Syst. Evol. Microbiol.">
        <title>Complete genome sequence and cell structure of Limnochorda pilosa, a Gram-negative spore-former within the phylum Firmicutes.</title>
        <authorList>
            <person name="Watanabe M."/>
            <person name="Kojima H."/>
            <person name="Fukui M."/>
        </authorList>
    </citation>
    <scope>NUCLEOTIDE SEQUENCE [LARGE SCALE GENOMIC DNA]</scope>
    <source>
        <strain evidence="3">HC45</strain>
    </source>
</reference>
<dbReference type="OrthoDB" id="3035977at2"/>
<name>A0A0K2SI02_LIMPI</name>
<reference evidence="3" key="1">
    <citation type="submission" date="2015-07" db="EMBL/GenBank/DDBJ databases">
        <title>Complete genome sequence and phylogenetic analysis of Limnochorda pilosa.</title>
        <authorList>
            <person name="Watanabe M."/>
            <person name="Kojima H."/>
            <person name="Fukui M."/>
        </authorList>
    </citation>
    <scope>NUCLEOTIDE SEQUENCE [LARGE SCALE GENOMIC DNA]</scope>
    <source>
        <strain evidence="3">HC45</strain>
    </source>
</reference>
<organism evidence="2 3">
    <name type="scientific">Limnochorda pilosa</name>
    <dbReference type="NCBI Taxonomy" id="1555112"/>
    <lineage>
        <taxon>Bacteria</taxon>
        <taxon>Bacillati</taxon>
        <taxon>Bacillota</taxon>
        <taxon>Limnochordia</taxon>
        <taxon>Limnochordales</taxon>
        <taxon>Limnochordaceae</taxon>
        <taxon>Limnochorda</taxon>
    </lineage>
</organism>
<evidence type="ECO:0000313" key="3">
    <source>
        <dbReference type="Proteomes" id="UP000065807"/>
    </source>
</evidence>
<dbReference type="STRING" id="1555112.LIP_0853"/>
<dbReference type="AlphaFoldDB" id="A0A0K2SI02"/>
<gene>
    <name evidence="2" type="ORF">LIP_0853</name>
</gene>
<dbReference type="Proteomes" id="UP000065807">
    <property type="component" value="Chromosome"/>
</dbReference>
<evidence type="ECO:0008006" key="4">
    <source>
        <dbReference type="Google" id="ProtNLM"/>
    </source>
</evidence>
<dbReference type="EMBL" id="AP014924">
    <property type="protein sequence ID" value="BAS26710.1"/>
    <property type="molecule type" value="Genomic_DNA"/>
</dbReference>
<dbReference type="RefSeq" id="WP_068134683.1">
    <property type="nucleotide sequence ID" value="NZ_AP014924.1"/>
</dbReference>
<accession>A0A0K2SI02</accession>
<evidence type="ECO:0000256" key="1">
    <source>
        <dbReference type="SAM" id="MobiDB-lite"/>
    </source>
</evidence>